<reference evidence="8 9" key="1">
    <citation type="journal article" date="2021" name="BMC Genomics">
        <title>Telomere-to-telomere genome assembly of asparaginase-producing Trichoderma simmonsii.</title>
        <authorList>
            <person name="Chung D."/>
            <person name="Kwon Y.M."/>
            <person name="Yang Y."/>
        </authorList>
    </citation>
    <scope>NUCLEOTIDE SEQUENCE [LARGE SCALE GENOMIC DNA]</scope>
    <source>
        <strain evidence="8 9">GH-Sj1</strain>
    </source>
</reference>
<feature type="region of interest" description="Disordered" evidence="6">
    <location>
        <begin position="1"/>
        <end position="23"/>
    </location>
</feature>
<dbReference type="AlphaFoldDB" id="A0A8G0LPZ4"/>
<feature type="region of interest" description="Disordered" evidence="6">
    <location>
        <begin position="62"/>
        <end position="108"/>
    </location>
</feature>
<evidence type="ECO:0000313" key="8">
    <source>
        <dbReference type="EMBL" id="QYT06328.1"/>
    </source>
</evidence>
<dbReference type="GO" id="GO:0000981">
    <property type="term" value="F:DNA-binding transcription factor activity, RNA polymerase II-specific"/>
    <property type="evidence" value="ECO:0007669"/>
    <property type="project" value="InterPro"/>
</dbReference>
<dbReference type="InterPro" id="IPR050815">
    <property type="entry name" value="TF_fung"/>
</dbReference>
<evidence type="ECO:0000313" key="9">
    <source>
        <dbReference type="Proteomes" id="UP000826661"/>
    </source>
</evidence>
<proteinExistence type="predicted"/>
<feature type="compositionally biased region" description="Basic residues" evidence="6">
    <location>
        <begin position="73"/>
        <end position="86"/>
    </location>
</feature>
<dbReference type="SUPFAM" id="SSF57701">
    <property type="entry name" value="Zn2/Cys6 DNA-binding domain"/>
    <property type="match status" value="1"/>
</dbReference>
<evidence type="ECO:0000256" key="4">
    <source>
        <dbReference type="ARBA" id="ARBA00023163"/>
    </source>
</evidence>
<organism evidence="8 9">
    <name type="scientific">Trichoderma simmonsii</name>
    <dbReference type="NCBI Taxonomy" id="1491479"/>
    <lineage>
        <taxon>Eukaryota</taxon>
        <taxon>Fungi</taxon>
        <taxon>Dikarya</taxon>
        <taxon>Ascomycota</taxon>
        <taxon>Pezizomycotina</taxon>
        <taxon>Sordariomycetes</taxon>
        <taxon>Hypocreomycetidae</taxon>
        <taxon>Hypocreales</taxon>
        <taxon>Hypocreaceae</taxon>
        <taxon>Trichoderma</taxon>
    </lineage>
</organism>
<name>A0A8G0LPZ4_9HYPO</name>
<protein>
    <submittedName>
        <fullName evidence="8">Fungal_trans domain-containing protein</fullName>
    </submittedName>
</protein>
<comment type="subcellular location">
    <subcellularLocation>
        <location evidence="1">Nucleus</location>
    </subcellularLocation>
</comment>
<dbReference type="Proteomes" id="UP000826661">
    <property type="component" value="Chromosome VII"/>
</dbReference>
<dbReference type="EMBL" id="CP075870">
    <property type="protein sequence ID" value="QYT06328.1"/>
    <property type="molecule type" value="Genomic_DNA"/>
</dbReference>
<dbReference type="SMART" id="SM00066">
    <property type="entry name" value="GAL4"/>
    <property type="match status" value="1"/>
</dbReference>
<dbReference type="PANTHER" id="PTHR47338:SF10">
    <property type="entry name" value="TRANSCRIPTION FACTOR DOMAIN-CONTAINING PROTEIN-RELATED"/>
    <property type="match status" value="1"/>
</dbReference>
<keyword evidence="3" id="KW-0805">Transcription regulation</keyword>
<feature type="region of interest" description="Disordered" evidence="6">
    <location>
        <begin position="434"/>
        <end position="460"/>
    </location>
</feature>
<dbReference type="GO" id="GO:0006351">
    <property type="term" value="P:DNA-templated transcription"/>
    <property type="evidence" value="ECO:0007669"/>
    <property type="project" value="InterPro"/>
</dbReference>
<dbReference type="PANTHER" id="PTHR47338">
    <property type="entry name" value="ZN(II)2CYS6 TRANSCRIPTION FACTOR (EUROFUNG)-RELATED"/>
    <property type="match status" value="1"/>
</dbReference>
<gene>
    <name evidence="8" type="ORF">H0G86_013186</name>
</gene>
<dbReference type="GO" id="GO:0005634">
    <property type="term" value="C:nucleus"/>
    <property type="evidence" value="ECO:0007669"/>
    <property type="project" value="UniProtKB-SubCell"/>
</dbReference>
<dbReference type="GO" id="GO:0003677">
    <property type="term" value="F:DNA binding"/>
    <property type="evidence" value="ECO:0007669"/>
    <property type="project" value="InterPro"/>
</dbReference>
<evidence type="ECO:0000256" key="2">
    <source>
        <dbReference type="ARBA" id="ARBA00022723"/>
    </source>
</evidence>
<feature type="compositionally biased region" description="Basic and acidic residues" evidence="6">
    <location>
        <begin position="99"/>
        <end position="108"/>
    </location>
</feature>
<keyword evidence="5" id="KW-0539">Nucleus</keyword>
<feature type="domain" description="Zn(2)-C6 fungal-type" evidence="7">
    <location>
        <begin position="30"/>
        <end position="60"/>
    </location>
</feature>
<evidence type="ECO:0000256" key="1">
    <source>
        <dbReference type="ARBA" id="ARBA00004123"/>
    </source>
</evidence>
<keyword evidence="4" id="KW-0804">Transcription</keyword>
<evidence type="ECO:0000256" key="5">
    <source>
        <dbReference type="ARBA" id="ARBA00023242"/>
    </source>
</evidence>
<evidence type="ECO:0000256" key="3">
    <source>
        <dbReference type="ARBA" id="ARBA00023015"/>
    </source>
</evidence>
<dbReference type="Gene3D" id="4.10.240.10">
    <property type="entry name" value="Zn(2)-C6 fungal-type DNA-binding domain"/>
    <property type="match status" value="1"/>
</dbReference>
<dbReference type="Pfam" id="PF04082">
    <property type="entry name" value="Fungal_trans"/>
    <property type="match status" value="1"/>
</dbReference>
<keyword evidence="2" id="KW-0479">Metal-binding</keyword>
<dbReference type="InterPro" id="IPR007219">
    <property type="entry name" value="XnlR_reg_dom"/>
</dbReference>
<evidence type="ECO:0000259" key="7">
    <source>
        <dbReference type="PROSITE" id="PS50048"/>
    </source>
</evidence>
<accession>A0A8G0LPZ4</accession>
<dbReference type="InterPro" id="IPR001138">
    <property type="entry name" value="Zn2Cys6_DnaBD"/>
</dbReference>
<dbReference type="PROSITE" id="PS00463">
    <property type="entry name" value="ZN2_CY6_FUNGAL_1"/>
    <property type="match status" value="1"/>
</dbReference>
<dbReference type="GO" id="GO:0008270">
    <property type="term" value="F:zinc ion binding"/>
    <property type="evidence" value="ECO:0007669"/>
    <property type="project" value="InterPro"/>
</dbReference>
<dbReference type="CDD" id="cd00067">
    <property type="entry name" value="GAL4"/>
    <property type="match status" value="1"/>
</dbReference>
<dbReference type="InterPro" id="IPR036864">
    <property type="entry name" value="Zn2-C6_fun-type_DNA-bd_sf"/>
</dbReference>
<dbReference type="CDD" id="cd12148">
    <property type="entry name" value="fungal_TF_MHR"/>
    <property type="match status" value="1"/>
</dbReference>
<keyword evidence="9" id="KW-1185">Reference proteome</keyword>
<sequence length="790" mass="89697">MASEKDTTVEPLYPEGRRKQYQSTGISAWACYQCKRRKVKCDKTTPSCEICIRNEQDCRYPSTAQKPGPKLGSFHKRKARSSHRRHNDPSIPVPQLPNRRLDDDSGKGLDAEDIPLHHLLAHKAKSNSISSWILHHFHEKQAYYEESEESRKSSCSPQAHFIPTPPKTVQHDNTAHVCAALGICEDEYLQLIDLYFSDLTSVSLFHRPTFQQRINSELDPEQATALLASMFSLSAKHLCNDRDDTRKEVLNPAKFYEIASNLVHKQLRNCGDKSPPLFLLQTFIMTTYYELVSGVRGVAWRSLGAVIRIAYELRLHLVDLPLKLSSTKADMDPIEVWMAKEERRRAWWTIWEFEVFATTIRKCPLGMDPEQHATLLPVDDKFWFNGEKRPSCFFEKDPVLRWKELKNSDNESGRAWFIVINSFMRDAHSLSNASVPVESSSDEDTGSYGGNRLTSNQRNGQDFERASKLAVLDNCVSCFTLSLPQELRYRSEHLFSSPSSQDQMYARRRDSEKQTIHAMIQLAKIMILHKDCFRNDYRAVEREDDANVFSNTTSSSWPGESSSHPNSVWSRYLDAADNVVSIVRNASIDHIRYGDPLLVNTFWIIAAIQLVQRTFAKTRSEKVMAQSSFDLLRLTLIQHEQYWNTSPVLLQNLDKLQSTLSSIRAHVVSRSSAVNQSSAAPRSPEAFTPHVHGDTSLKNNSSSVCNDLEASGSNATDCVQQIDMLDCEGTFALDSGDYVCDASLDGSNLDFALDLPIDTIFSEIWQNSQQNDLCTVDDILGPYIYPDNLL</sequence>
<dbReference type="PROSITE" id="PS50048">
    <property type="entry name" value="ZN2_CY6_FUNGAL_2"/>
    <property type="match status" value="1"/>
</dbReference>
<dbReference type="Pfam" id="PF00172">
    <property type="entry name" value="Zn_clus"/>
    <property type="match status" value="1"/>
</dbReference>
<evidence type="ECO:0000256" key="6">
    <source>
        <dbReference type="SAM" id="MobiDB-lite"/>
    </source>
</evidence>